<dbReference type="Pfam" id="PF05137">
    <property type="entry name" value="PilN"/>
    <property type="match status" value="1"/>
</dbReference>
<dbReference type="InterPro" id="IPR052534">
    <property type="entry name" value="Extracell_DNA_Util/SecSys_Comp"/>
</dbReference>
<dbReference type="AlphaFoldDB" id="A0A1M6LNP5"/>
<dbReference type="EMBL" id="FRAJ01000003">
    <property type="protein sequence ID" value="SHJ72824.1"/>
    <property type="molecule type" value="Genomic_DNA"/>
</dbReference>
<keyword evidence="1" id="KW-0812">Transmembrane</keyword>
<keyword evidence="1" id="KW-1133">Transmembrane helix</keyword>
<accession>A0A1M6LNP5</accession>
<evidence type="ECO:0000313" key="2">
    <source>
        <dbReference type="EMBL" id="SHJ72824.1"/>
    </source>
</evidence>
<evidence type="ECO:0000256" key="1">
    <source>
        <dbReference type="SAM" id="Phobius"/>
    </source>
</evidence>
<dbReference type="Proteomes" id="UP000184082">
    <property type="component" value="Unassembled WGS sequence"/>
</dbReference>
<dbReference type="RefSeq" id="WP_072965592.1">
    <property type="nucleotide sequence ID" value="NZ_FRAJ01000003.1"/>
</dbReference>
<protein>
    <submittedName>
        <fullName evidence="2">Tfp pilus assembly protein PilN</fullName>
    </submittedName>
</protein>
<feature type="transmembrane region" description="Helical" evidence="1">
    <location>
        <begin position="21"/>
        <end position="43"/>
    </location>
</feature>
<dbReference type="STRING" id="1121266.SAMN02745883_00283"/>
<dbReference type="PANTHER" id="PTHR40278:SF1">
    <property type="entry name" value="DNA UTILIZATION PROTEIN HOFN"/>
    <property type="match status" value="1"/>
</dbReference>
<reference evidence="2 3" key="1">
    <citation type="submission" date="2016-11" db="EMBL/GenBank/DDBJ databases">
        <authorList>
            <person name="Jaros S."/>
            <person name="Januszkiewicz K."/>
            <person name="Wedrychowicz H."/>
        </authorList>
    </citation>
    <scope>NUCLEOTIDE SEQUENCE [LARGE SCALE GENOMIC DNA]</scope>
    <source>
        <strain evidence="2 3">DSM 14501</strain>
    </source>
</reference>
<sequence>MRDINFFSQYTQKRRDVLKKYTSLTLVIIIIFSTSVGVFIYNYKKIKSLEARLDLLKEYLSSKDVKEKLNEYKNIEKKAEILNMYYSSLTRIIDRIDSTDNINSDVINDIKNVMPKKMFITSLNANSREIYLQGVTVNRILIAEFLHNLKNLGYFSNVNVNVISKEHSQTDNLVFTVKCYFRDVTEDEVE</sequence>
<keyword evidence="1" id="KW-0472">Membrane</keyword>
<organism evidence="2 3">
    <name type="scientific">Caminicella sporogenes DSM 14501</name>
    <dbReference type="NCBI Taxonomy" id="1121266"/>
    <lineage>
        <taxon>Bacteria</taxon>
        <taxon>Bacillati</taxon>
        <taxon>Bacillota</taxon>
        <taxon>Clostridia</taxon>
        <taxon>Peptostreptococcales</taxon>
        <taxon>Caminicellaceae</taxon>
        <taxon>Caminicella</taxon>
    </lineage>
</organism>
<gene>
    <name evidence="2" type="ORF">SAMN02745883_00283</name>
</gene>
<dbReference type="PANTHER" id="PTHR40278">
    <property type="entry name" value="DNA UTILIZATION PROTEIN HOFN"/>
    <property type="match status" value="1"/>
</dbReference>
<keyword evidence="3" id="KW-1185">Reference proteome</keyword>
<dbReference type="InterPro" id="IPR007813">
    <property type="entry name" value="PilN"/>
</dbReference>
<evidence type="ECO:0000313" key="3">
    <source>
        <dbReference type="Proteomes" id="UP000184082"/>
    </source>
</evidence>
<name>A0A1M6LNP5_9FIRM</name>
<proteinExistence type="predicted"/>